<accession>A0ABT2Y7X4</accession>
<evidence type="ECO:0000313" key="7">
    <source>
        <dbReference type="Proteomes" id="UP001177160"/>
    </source>
</evidence>
<dbReference type="SUPFAM" id="SSF48179">
    <property type="entry name" value="6-phosphogluconate dehydrogenase C-terminal domain-like"/>
    <property type="match status" value="1"/>
</dbReference>
<dbReference type="RefSeq" id="WP_263609042.1">
    <property type="nucleotide sequence ID" value="NZ_JAOVQM010000011.1"/>
</dbReference>
<reference evidence="6" key="1">
    <citation type="submission" date="2022-09" db="EMBL/GenBank/DDBJ databases">
        <title>Novel Mycoplasma species identified in domestic and wild animals.</title>
        <authorList>
            <person name="Volokhov D.V."/>
            <person name="Furtak V.A."/>
            <person name="Zagorodnyaya T.A."/>
        </authorList>
    </citation>
    <scope>NUCLEOTIDE SEQUENCE</scope>
    <source>
        <strain evidence="6">Oakley</strain>
    </source>
</reference>
<dbReference type="Proteomes" id="UP001177160">
    <property type="component" value="Unassembled WGS sequence"/>
</dbReference>
<dbReference type="EMBL" id="JAOVQM010000011">
    <property type="protein sequence ID" value="MCV2232853.1"/>
    <property type="molecule type" value="Genomic_DNA"/>
</dbReference>
<proteinExistence type="inferred from homology"/>
<protein>
    <submittedName>
        <fullName evidence="6">NAD(P)-dependent oxidoreductase</fullName>
    </submittedName>
</protein>
<keyword evidence="7" id="KW-1185">Reference proteome</keyword>
<keyword evidence="2" id="KW-0560">Oxidoreductase</keyword>
<dbReference type="Gene3D" id="3.40.50.720">
    <property type="entry name" value="NAD(P)-binding Rossmann-like Domain"/>
    <property type="match status" value="1"/>
</dbReference>
<sequence>MNIGFIGIGIMGLPMVRHLKKSGHDITIYNRTIEKILPLQSEFKLAYSIEELVKDKAVVFTIVGYPSEVEAVLLEAFKYAKPKTIFIDMTTSSPVLAKRLASIGSEHHFAVLDAPVTGGDIGAKNGTLSMMVGGDEAIYLSVKPLLETMTSRITYMGLAGSGQYAKLANQICIASNLMGVAEAITFAKDHGLDPNAMLQVIGAGSAASWQAINNGPKMISGDYQPGFYIKHFLKDLTLAFDSMVTPLPNLTQAKKVYAWLAVSYQDSGTQTIIEYYLQQAI</sequence>
<dbReference type="PANTHER" id="PTHR43060">
    <property type="entry name" value="3-HYDROXYISOBUTYRATE DEHYDROGENASE-LIKE 1, MITOCHONDRIAL-RELATED"/>
    <property type="match status" value="1"/>
</dbReference>
<feature type="domain" description="6-phosphogluconate dehydrogenase NADP-binding" evidence="4">
    <location>
        <begin position="2"/>
        <end position="157"/>
    </location>
</feature>
<dbReference type="InterPro" id="IPR013328">
    <property type="entry name" value="6PGD_dom2"/>
</dbReference>
<dbReference type="InterPro" id="IPR029154">
    <property type="entry name" value="HIBADH-like_NADP-bd"/>
</dbReference>
<evidence type="ECO:0000256" key="2">
    <source>
        <dbReference type="ARBA" id="ARBA00023002"/>
    </source>
</evidence>
<evidence type="ECO:0000313" key="6">
    <source>
        <dbReference type="EMBL" id="MCV2232853.1"/>
    </source>
</evidence>
<dbReference type="PANTHER" id="PTHR43060:SF15">
    <property type="entry name" value="3-HYDROXYISOBUTYRATE DEHYDROGENASE-LIKE 1, MITOCHONDRIAL-RELATED"/>
    <property type="match status" value="1"/>
</dbReference>
<dbReference type="InterPro" id="IPR036291">
    <property type="entry name" value="NAD(P)-bd_dom_sf"/>
</dbReference>
<comment type="similarity">
    <text evidence="1">Belongs to the HIBADH-related family.</text>
</comment>
<dbReference type="PIRSF" id="PIRSF000103">
    <property type="entry name" value="HIBADH"/>
    <property type="match status" value="1"/>
</dbReference>
<evidence type="ECO:0000259" key="4">
    <source>
        <dbReference type="Pfam" id="PF03446"/>
    </source>
</evidence>
<dbReference type="Pfam" id="PF03446">
    <property type="entry name" value="NAD_binding_2"/>
    <property type="match status" value="1"/>
</dbReference>
<dbReference type="Gene3D" id="1.10.1040.10">
    <property type="entry name" value="N-(1-d-carboxylethyl)-l-norvaline Dehydrogenase, domain 2"/>
    <property type="match status" value="1"/>
</dbReference>
<evidence type="ECO:0000256" key="3">
    <source>
        <dbReference type="ARBA" id="ARBA00023027"/>
    </source>
</evidence>
<keyword evidence="3" id="KW-0520">NAD</keyword>
<dbReference type="InterPro" id="IPR008927">
    <property type="entry name" value="6-PGluconate_DH-like_C_sf"/>
</dbReference>
<evidence type="ECO:0000259" key="5">
    <source>
        <dbReference type="Pfam" id="PF14833"/>
    </source>
</evidence>
<evidence type="ECO:0000256" key="1">
    <source>
        <dbReference type="ARBA" id="ARBA00009080"/>
    </source>
</evidence>
<organism evidence="6 7">
    <name type="scientific">Paracholeplasma manati</name>
    <dbReference type="NCBI Taxonomy" id="591373"/>
    <lineage>
        <taxon>Bacteria</taxon>
        <taxon>Bacillati</taxon>
        <taxon>Mycoplasmatota</taxon>
        <taxon>Mollicutes</taxon>
        <taxon>Acholeplasmatales</taxon>
        <taxon>Acholeplasmataceae</taxon>
        <taxon>Paracholeplasma</taxon>
    </lineage>
</organism>
<dbReference type="SUPFAM" id="SSF51735">
    <property type="entry name" value="NAD(P)-binding Rossmann-fold domains"/>
    <property type="match status" value="1"/>
</dbReference>
<comment type="caution">
    <text evidence="6">The sequence shown here is derived from an EMBL/GenBank/DDBJ whole genome shotgun (WGS) entry which is preliminary data.</text>
</comment>
<gene>
    <name evidence="6" type="ORF">N7548_08475</name>
</gene>
<dbReference type="InterPro" id="IPR006115">
    <property type="entry name" value="6PGDH_NADP-bd"/>
</dbReference>
<dbReference type="InterPro" id="IPR015815">
    <property type="entry name" value="HIBADH-related"/>
</dbReference>
<feature type="domain" description="3-hydroxyisobutyrate dehydrogenase-like NAD-binding" evidence="5">
    <location>
        <begin position="160"/>
        <end position="275"/>
    </location>
</feature>
<dbReference type="Pfam" id="PF14833">
    <property type="entry name" value="NAD_binding_11"/>
    <property type="match status" value="1"/>
</dbReference>
<name>A0ABT2Y7X4_9MOLU</name>